<accession>A0A4E0S024</accession>
<organism evidence="3 4">
    <name type="scientific">Fasciola hepatica</name>
    <name type="common">Liver fluke</name>
    <dbReference type="NCBI Taxonomy" id="6192"/>
    <lineage>
        <taxon>Eukaryota</taxon>
        <taxon>Metazoa</taxon>
        <taxon>Spiralia</taxon>
        <taxon>Lophotrochozoa</taxon>
        <taxon>Platyhelminthes</taxon>
        <taxon>Trematoda</taxon>
        <taxon>Digenea</taxon>
        <taxon>Plagiorchiida</taxon>
        <taxon>Echinostomata</taxon>
        <taxon>Echinostomatoidea</taxon>
        <taxon>Fasciolidae</taxon>
        <taxon>Fasciola</taxon>
    </lineage>
</organism>
<comment type="caution">
    <text evidence="3">The sequence shown here is derived from an EMBL/GenBank/DDBJ whole genome shotgun (WGS) entry which is preliminary data.</text>
</comment>
<keyword evidence="2" id="KW-1133">Transmembrane helix</keyword>
<dbReference type="Proteomes" id="UP000230066">
    <property type="component" value="Unassembled WGS sequence"/>
</dbReference>
<dbReference type="EMBL" id="JXXN02001243">
    <property type="protein sequence ID" value="THD25202.1"/>
    <property type="molecule type" value="Genomic_DNA"/>
</dbReference>
<proteinExistence type="predicted"/>
<sequence length="113" mass="11734">MGLMGSIFGTIGAIFFIGVIGFLIYRFCIYRRRKELQATSHPVAPMNPAMGDQHYPGSAPYPTGPTGYPVGPGGGAQPPYPTTNVAPQPGAGWTAPGSGWGDQTSPPPPYPGS</sequence>
<evidence type="ECO:0000256" key="1">
    <source>
        <dbReference type="SAM" id="MobiDB-lite"/>
    </source>
</evidence>
<gene>
    <name evidence="3" type="ORF">D915_003758</name>
</gene>
<keyword evidence="2" id="KW-0812">Transmembrane</keyword>
<feature type="transmembrane region" description="Helical" evidence="2">
    <location>
        <begin position="6"/>
        <end position="25"/>
    </location>
</feature>
<reference evidence="3" key="1">
    <citation type="submission" date="2019-03" db="EMBL/GenBank/DDBJ databases">
        <title>Improved annotation for the trematode Fasciola hepatica.</title>
        <authorList>
            <person name="Choi Y.-J."/>
            <person name="Martin J."/>
            <person name="Mitreva M."/>
        </authorList>
    </citation>
    <scope>NUCLEOTIDE SEQUENCE [LARGE SCALE GENOMIC DNA]</scope>
</reference>
<feature type="compositionally biased region" description="Low complexity" evidence="1">
    <location>
        <begin position="55"/>
        <end position="69"/>
    </location>
</feature>
<feature type="region of interest" description="Disordered" evidence="1">
    <location>
        <begin position="40"/>
        <end position="113"/>
    </location>
</feature>
<keyword evidence="4" id="KW-1185">Reference proteome</keyword>
<evidence type="ECO:0000256" key="2">
    <source>
        <dbReference type="SAM" id="Phobius"/>
    </source>
</evidence>
<evidence type="ECO:0000313" key="4">
    <source>
        <dbReference type="Proteomes" id="UP000230066"/>
    </source>
</evidence>
<keyword evidence="2" id="KW-0472">Membrane</keyword>
<evidence type="ECO:0000313" key="3">
    <source>
        <dbReference type="EMBL" id="THD25202.1"/>
    </source>
</evidence>
<dbReference type="AlphaFoldDB" id="A0A4E0S024"/>
<name>A0A4E0S024_FASHE</name>
<protein>
    <submittedName>
        <fullName evidence="3">Uncharacterized protein</fullName>
    </submittedName>
</protein>